<dbReference type="AlphaFoldDB" id="A0A2I0TTQ5"/>
<reference evidence="2" key="1">
    <citation type="submission" date="2017-11" db="EMBL/GenBank/DDBJ databases">
        <authorList>
            <person name="Lima N.C."/>
            <person name="Parody-Merino A.M."/>
            <person name="Battley P.F."/>
            <person name="Fidler A.E."/>
            <person name="Prosdocimi F."/>
        </authorList>
    </citation>
    <scope>NUCLEOTIDE SEQUENCE [LARGE SCALE GENOMIC DNA]</scope>
</reference>
<evidence type="ECO:0000313" key="1">
    <source>
        <dbReference type="EMBL" id="PKU37176.1"/>
    </source>
</evidence>
<protein>
    <submittedName>
        <fullName evidence="1">Rna-directed dna polymerase from mobile element jockey-like</fullName>
    </submittedName>
</protein>
<keyword evidence="1" id="KW-0695">RNA-directed DNA polymerase</keyword>
<gene>
    <name evidence="1" type="ORF">llap_12521</name>
</gene>
<accession>A0A2I0TTQ5</accession>
<keyword evidence="1" id="KW-0808">Transferase</keyword>
<keyword evidence="2" id="KW-1185">Reference proteome</keyword>
<reference evidence="2" key="2">
    <citation type="submission" date="2017-12" db="EMBL/GenBank/DDBJ databases">
        <title>Genome sequence of the Bar-tailed Godwit (Limosa lapponica baueri).</title>
        <authorList>
            <person name="Lima N.C.B."/>
            <person name="Parody-Merino A.M."/>
            <person name="Battley P.F."/>
            <person name="Fidler A.E."/>
            <person name="Prosdocimi F."/>
        </authorList>
    </citation>
    <scope>NUCLEOTIDE SEQUENCE [LARGE SCALE GENOMIC DNA]</scope>
</reference>
<dbReference type="OrthoDB" id="9036313at2759"/>
<evidence type="ECO:0000313" key="2">
    <source>
        <dbReference type="Proteomes" id="UP000233556"/>
    </source>
</evidence>
<dbReference type="GO" id="GO:0003964">
    <property type="term" value="F:RNA-directed DNA polymerase activity"/>
    <property type="evidence" value="ECO:0007669"/>
    <property type="project" value="UniProtKB-KW"/>
</dbReference>
<name>A0A2I0TTQ5_LIMLA</name>
<dbReference type="EMBL" id="KZ507274">
    <property type="protein sequence ID" value="PKU37176.1"/>
    <property type="molecule type" value="Genomic_DNA"/>
</dbReference>
<organism evidence="1 2">
    <name type="scientific">Limosa lapponica baueri</name>
    <dbReference type="NCBI Taxonomy" id="1758121"/>
    <lineage>
        <taxon>Eukaryota</taxon>
        <taxon>Metazoa</taxon>
        <taxon>Chordata</taxon>
        <taxon>Craniata</taxon>
        <taxon>Vertebrata</taxon>
        <taxon>Euteleostomi</taxon>
        <taxon>Archelosauria</taxon>
        <taxon>Archosauria</taxon>
        <taxon>Dinosauria</taxon>
        <taxon>Saurischia</taxon>
        <taxon>Theropoda</taxon>
        <taxon>Coelurosauria</taxon>
        <taxon>Aves</taxon>
        <taxon>Neognathae</taxon>
        <taxon>Neoaves</taxon>
        <taxon>Charadriiformes</taxon>
        <taxon>Scolopacidae</taxon>
        <taxon>Limosa</taxon>
    </lineage>
</organism>
<dbReference type="PANTHER" id="PTHR33332">
    <property type="entry name" value="REVERSE TRANSCRIPTASE DOMAIN-CONTAINING PROTEIN"/>
    <property type="match status" value="1"/>
</dbReference>
<dbReference type="Proteomes" id="UP000233556">
    <property type="component" value="Unassembled WGS sequence"/>
</dbReference>
<keyword evidence="1" id="KW-0548">Nucleotidyltransferase</keyword>
<proteinExistence type="predicted"/>
<sequence length="121" mass="14056">MDRGIECTLSKFVDDTKLCGAVDKLEGRDVIHRDLNRFTRWTCAKLMKFNQDKCKVLHLCQGNHKHKYRLDREWIEGSPEEKDLQVLVDEKLNMNLQCAHAAQKASHILGCIKGSMANRWM</sequence>